<feature type="transmembrane region" description="Helical" evidence="8">
    <location>
        <begin position="282"/>
        <end position="304"/>
    </location>
</feature>
<feature type="transmembrane region" description="Helical" evidence="8">
    <location>
        <begin position="181"/>
        <end position="201"/>
    </location>
</feature>
<dbReference type="NCBIfam" id="TIGR00711">
    <property type="entry name" value="efflux_EmrB"/>
    <property type="match status" value="1"/>
</dbReference>
<comment type="similarity">
    <text evidence="2">Belongs to the major facilitator superfamily. TCR/Tet family.</text>
</comment>
<feature type="transmembrane region" description="Helical" evidence="8">
    <location>
        <begin position="87"/>
        <end position="108"/>
    </location>
</feature>
<feature type="transmembrane region" description="Helical" evidence="8">
    <location>
        <begin position="149"/>
        <end position="169"/>
    </location>
</feature>
<dbReference type="Gene3D" id="1.20.1250.20">
    <property type="entry name" value="MFS general substrate transporter like domains"/>
    <property type="match status" value="1"/>
</dbReference>
<dbReference type="GO" id="GO:0022857">
    <property type="term" value="F:transmembrane transporter activity"/>
    <property type="evidence" value="ECO:0007669"/>
    <property type="project" value="InterPro"/>
</dbReference>
<comment type="caution">
    <text evidence="10">The sequence shown here is derived from an EMBL/GenBank/DDBJ whole genome shotgun (WGS) entry which is preliminary data.</text>
</comment>
<dbReference type="Proteomes" id="UP001139157">
    <property type="component" value="Unassembled WGS sequence"/>
</dbReference>
<dbReference type="Gene3D" id="1.20.1720.10">
    <property type="entry name" value="Multidrug resistance protein D"/>
    <property type="match status" value="1"/>
</dbReference>
<evidence type="ECO:0000256" key="2">
    <source>
        <dbReference type="ARBA" id="ARBA00007520"/>
    </source>
</evidence>
<evidence type="ECO:0000256" key="7">
    <source>
        <dbReference type="ARBA" id="ARBA00023136"/>
    </source>
</evidence>
<evidence type="ECO:0000256" key="6">
    <source>
        <dbReference type="ARBA" id="ARBA00022989"/>
    </source>
</evidence>
<feature type="transmembrane region" description="Helical" evidence="8">
    <location>
        <begin position="114"/>
        <end position="137"/>
    </location>
</feature>
<evidence type="ECO:0000256" key="5">
    <source>
        <dbReference type="ARBA" id="ARBA00022692"/>
    </source>
</evidence>
<evidence type="ECO:0000256" key="4">
    <source>
        <dbReference type="ARBA" id="ARBA00022475"/>
    </source>
</evidence>
<evidence type="ECO:0000259" key="9">
    <source>
        <dbReference type="PROSITE" id="PS50850"/>
    </source>
</evidence>
<dbReference type="PROSITE" id="PS50850">
    <property type="entry name" value="MFS"/>
    <property type="match status" value="1"/>
</dbReference>
<feature type="transmembrane region" description="Helical" evidence="8">
    <location>
        <begin position="213"/>
        <end position="232"/>
    </location>
</feature>
<evidence type="ECO:0000256" key="1">
    <source>
        <dbReference type="ARBA" id="ARBA00004651"/>
    </source>
</evidence>
<dbReference type="FunFam" id="1.20.1720.10:FF:000004">
    <property type="entry name" value="EmrB/QacA family drug resistance transporter"/>
    <property type="match status" value="1"/>
</dbReference>
<keyword evidence="6 8" id="KW-1133">Transmembrane helix</keyword>
<dbReference type="PANTHER" id="PTHR23501">
    <property type="entry name" value="MAJOR FACILITATOR SUPERFAMILY"/>
    <property type="match status" value="1"/>
</dbReference>
<sequence>MSSYIATETAPTGFTHRRIMVILSGLMLGMLMAALDQTVTATSVRTIADDLGGYSSQAWVTTAYLITATLTMPLYGKLSDIHGRRPFLLASVFIFTLGSLLCTIAQSITELAVFRAIQGVGAGGLMSLASAILGDIVSPRERARYQGHFMATLAAASVAGPVLGGLLAGQPAIAGIAGWRWVFLINVPLGLITLLVVHRVVDLPRRPRTDNAVDWLGTAAFALGVTPLLVVAEQGREWGWTSAGAVICYLVSGLGLLAFIAVEIATGDAALIPIRLFRDRTFALGVVIAMVVGAALFGGILLVPQYLQVVRGTSPAVAGLQLLPMVGGLMVGSVVSNRMIMRTGRYRLFPIVGCAAVVLGMFGFHLLTPHTPLWQTMLIMVVTGFGLGNLLQPITLAMQNAAAPRDMGVATAASSFFRQIGGTLGVAALLSLLFGLLPGKISDSLEAASAQPGYRQSVVAALHSGDPADAAFAHGLLRRDRSAIETVLDDSSVIQELDPTLAAPVKTGFTDAMSTVYLAAAGLAFVALLLVLCWREIPLRGPAEQAHARAPAH</sequence>
<dbReference type="PANTHER" id="PTHR23501:SF197">
    <property type="entry name" value="COMD"/>
    <property type="match status" value="1"/>
</dbReference>
<dbReference type="InterPro" id="IPR036259">
    <property type="entry name" value="MFS_trans_sf"/>
</dbReference>
<dbReference type="Pfam" id="PF07690">
    <property type="entry name" value="MFS_1"/>
    <property type="match status" value="1"/>
</dbReference>
<gene>
    <name evidence="10" type="ORF">NDR86_08920</name>
</gene>
<dbReference type="AlphaFoldDB" id="A0A9X2IY69"/>
<dbReference type="RefSeq" id="WP_251910656.1">
    <property type="nucleotide sequence ID" value="NZ_JAMRXG010000003.1"/>
</dbReference>
<dbReference type="InterPro" id="IPR020846">
    <property type="entry name" value="MFS_dom"/>
</dbReference>
<keyword evidence="3" id="KW-0813">Transport</keyword>
<keyword evidence="7 8" id="KW-0472">Membrane</keyword>
<keyword evidence="4" id="KW-1003">Cell membrane</keyword>
<comment type="subcellular location">
    <subcellularLocation>
        <location evidence="1">Cell membrane</location>
        <topology evidence="1">Multi-pass membrane protein</topology>
    </subcellularLocation>
</comment>
<protein>
    <submittedName>
        <fullName evidence="10">MFS transporter</fullName>
    </submittedName>
</protein>
<feature type="transmembrane region" description="Helical" evidence="8">
    <location>
        <begin position="373"/>
        <end position="396"/>
    </location>
</feature>
<proteinExistence type="inferred from homology"/>
<feature type="transmembrane region" description="Helical" evidence="8">
    <location>
        <begin position="56"/>
        <end position="75"/>
    </location>
</feature>
<dbReference type="InterPro" id="IPR004638">
    <property type="entry name" value="EmrB-like"/>
</dbReference>
<evidence type="ECO:0000256" key="3">
    <source>
        <dbReference type="ARBA" id="ARBA00022448"/>
    </source>
</evidence>
<feature type="transmembrane region" description="Helical" evidence="8">
    <location>
        <begin position="416"/>
        <end position="437"/>
    </location>
</feature>
<dbReference type="CDD" id="cd17502">
    <property type="entry name" value="MFS_Azr1_MDR_like"/>
    <property type="match status" value="1"/>
</dbReference>
<feature type="transmembrane region" description="Helical" evidence="8">
    <location>
        <begin position="516"/>
        <end position="534"/>
    </location>
</feature>
<feature type="transmembrane region" description="Helical" evidence="8">
    <location>
        <begin position="238"/>
        <end position="262"/>
    </location>
</feature>
<keyword evidence="5 8" id="KW-0812">Transmembrane</keyword>
<evidence type="ECO:0000256" key="8">
    <source>
        <dbReference type="SAM" id="Phobius"/>
    </source>
</evidence>
<feature type="transmembrane region" description="Helical" evidence="8">
    <location>
        <begin position="21"/>
        <end position="44"/>
    </location>
</feature>
<dbReference type="GO" id="GO:0005886">
    <property type="term" value="C:plasma membrane"/>
    <property type="evidence" value="ECO:0007669"/>
    <property type="project" value="UniProtKB-SubCell"/>
</dbReference>
<evidence type="ECO:0000313" key="10">
    <source>
        <dbReference type="EMBL" id="MCM6773591.1"/>
    </source>
</evidence>
<feature type="transmembrane region" description="Helical" evidence="8">
    <location>
        <begin position="348"/>
        <end position="367"/>
    </location>
</feature>
<dbReference type="InterPro" id="IPR011701">
    <property type="entry name" value="MFS"/>
</dbReference>
<name>A0A9X2IY69_9NOCA</name>
<organism evidence="10 11">
    <name type="scientific">Nocardia pulmonis</name>
    <dbReference type="NCBI Taxonomy" id="2951408"/>
    <lineage>
        <taxon>Bacteria</taxon>
        <taxon>Bacillati</taxon>
        <taxon>Actinomycetota</taxon>
        <taxon>Actinomycetes</taxon>
        <taxon>Mycobacteriales</taxon>
        <taxon>Nocardiaceae</taxon>
        <taxon>Nocardia</taxon>
    </lineage>
</organism>
<feature type="transmembrane region" description="Helical" evidence="8">
    <location>
        <begin position="316"/>
        <end position="336"/>
    </location>
</feature>
<dbReference type="SUPFAM" id="SSF103473">
    <property type="entry name" value="MFS general substrate transporter"/>
    <property type="match status" value="1"/>
</dbReference>
<feature type="domain" description="Major facilitator superfamily (MFS) profile" evidence="9">
    <location>
        <begin position="22"/>
        <end position="539"/>
    </location>
</feature>
<dbReference type="EMBL" id="JAMRXG010000003">
    <property type="protein sequence ID" value="MCM6773591.1"/>
    <property type="molecule type" value="Genomic_DNA"/>
</dbReference>
<accession>A0A9X2IY69</accession>
<reference evidence="10" key="1">
    <citation type="submission" date="2022-06" db="EMBL/GenBank/DDBJ databases">
        <title>Novel species in genus nocardia.</title>
        <authorList>
            <person name="Li F."/>
        </authorList>
    </citation>
    <scope>NUCLEOTIDE SEQUENCE</scope>
    <source>
        <strain evidence="10">CDC141</strain>
    </source>
</reference>
<keyword evidence="11" id="KW-1185">Reference proteome</keyword>
<evidence type="ECO:0000313" key="11">
    <source>
        <dbReference type="Proteomes" id="UP001139157"/>
    </source>
</evidence>